<evidence type="ECO:0000313" key="2">
    <source>
        <dbReference type="EMBL" id="NBC35374.1"/>
    </source>
</evidence>
<evidence type="ECO:0000256" key="1">
    <source>
        <dbReference type="SAM" id="SignalP"/>
    </source>
</evidence>
<organism evidence="2 3">
    <name type="scientific">Novosphingobium ovatum</name>
    <dbReference type="NCBI Taxonomy" id="1908523"/>
    <lineage>
        <taxon>Bacteria</taxon>
        <taxon>Pseudomonadati</taxon>
        <taxon>Pseudomonadota</taxon>
        <taxon>Alphaproteobacteria</taxon>
        <taxon>Sphingomonadales</taxon>
        <taxon>Sphingomonadaceae</taxon>
        <taxon>Novosphingobium</taxon>
    </lineage>
</organism>
<dbReference type="GO" id="GO:0016787">
    <property type="term" value="F:hydrolase activity"/>
    <property type="evidence" value="ECO:0007669"/>
    <property type="project" value="UniProtKB-KW"/>
</dbReference>
<keyword evidence="1" id="KW-0732">Signal</keyword>
<feature type="chain" id="PRO_5047071693" evidence="1">
    <location>
        <begin position="36"/>
        <end position="170"/>
    </location>
</feature>
<reference evidence="3" key="1">
    <citation type="submission" date="2020-01" db="EMBL/GenBank/DDBJ databases">
        <title>Sphingomonas sp. strain CSW-10.</title>
        <authorList>
            <person name="Chen W.-M."/>
        </authorList>
    </citation>
    <scope>NUCLEOTIDE SEQUENCE [LARGE SCALE GENOMIC DNA]</scope>
    <source>
        <strain evidence="3">FSY-8</strain>
    </source>
</reference>
<dbReference type="RefSeq" id="WP_161716644.1">
    <property type="nucleotide sequence ID" value="NZ_JAAAPO010000001.1"/>
</dbReference>
<evidence type="ECO:0000313" key="3">
    <source>
        <dbReference type="Proteomes" id="UP000753724"/>
    </source>
</evidence>
<dbReference type="Proteomes" id="UP000753724">
    <property type="component" value="Unassembled WGS sequence"/>
</dbReference>
<keyword evidence="3" id="KW-1185">Reference proteome</keyword>
<dbReference type="EMBL" id="JAAAPO010000001">
    <property type="protein sequence ID" value="NBC35374.1"/>
    <property type="molecule type" value="Genomic_DNA"/>
</dbReference>
<comment type="caution">
    <text evidence="2">The sequence shown here is derived from an EMBL/GenBank/DDBJ whole genome shotgun (WGS) entry which is preliminary data.</text>
</comment>
<name>A0ABW9XA07_9SPHN</name>
<sequence length="170" mass="17669">MGQGIAKARRYRSGAGRIAACVASVLTLVAAPVAAQPAGWAGARGVAQASALRELDIMLMVTSLRCRHTGDDFQADFQRFEAAHMAELNAAAQALRLAAGHTGGPAEADRAADRMSVVMANRYGGGHPWMSCAELGAMTRDLAQMHGAANLLAVADYALSEQAPRLAIAP</sequence>
<accession>A0ABW9XA07</accession>
<gene>
    <name evidence="2" type="ORF">GTZ99_02250</name>
</gene>
<feature type="signal peptide" evidence="1">
    <location>
        <begin position="1"/>
        <end position="35"/>
    </location>
</feature>
<protein>
    <submittedName>
        <fullName evidence="2">S-adenosyl-L-homocysteine hydrolase</fullName>
    </submittedName>
</protein>
<proteinExistence type="predicted"/>
<keyword evidence="2" id="KW-0378">Hydrolase</keyword>